<organism evidence="1 2">
    <name type="scientific">Rhododendron molle</name>
    <name type="common">Chinese azalea</name>
    <name type="synonym">Azalea mollis</name>
    <dbReference type="NCBI Taxonomy" id="49168"/>
    <lineage>
        <taxon>Eukaryota</taxon>
        <taxon>Viridiplantae</taxon>
        <taxon>Streptophyta</taxon>
        <taxon>Embryophyta</taxon>
        <taxon>Tracheophyta</taxon>
        <taxon>Spermatophyta</taxon>
        <taxon>Magnoliopsida</taxon>
        <taxon>eudicotyledons</taxon>
        <taxon>Gunneridae</taxon>
        <taxon>Pentapetalae</taxon>
        <taxon>asterids</taxon>
        <taxon>Ericales</taxon>
        <taxon>Ericaceae</taxon>
        <taxon>Ericoideae</taxon>
        <taxon>Rhodoreae</taxon>
        <taxon>Rhododendron</taxon>
    </lineage>
</organism>
<keyword evidence="2" id="KW-1185">Reference proteome</keyword>
<sequence>MIASVETMLERWEQNKAKEIDVYKESRLLTAEVISRTAFGSSYLEGENIFHMLTKLGMIASRNFFRIRLPAMEYVPRPSLSVSSIF</sequence>
<evidence type="ECO:0000313" key="1">
    <source>
        <dbReference type="EMBL" id="KAI8527490.1"/>
    </source>
</evidence>
<evidence type="ECO:0000313" key="2">
    <source>
        <dbReference type="Proteomes" id="UP001062846"/>
    </source>
</evidence>
<name>A0ACC0LFW5_RHOML</name>
<comment type="caution">
    <text evidence="1">The sequence shown here is derived from an EMBL/GenBank/DDBJ whole genome shotgun (WGS) entry which is preliminary data.</text>
</comment>
<accession>A0ACC0LFW5</accession>
<dbReference type="Proteomes" id="UP001062846">
    <property type="component" value="Chromosome 12"/>
</dbReference>
<dbReference type="EMBL" id="CM046399">
    <property type="protein sequence ID" value="KAI8527490.1"/>
    <property type="molecule type" value="Genomic_DNA"/>
</dbReference>
<reference evidence="1" key="1">
    <citation type="submission" date="2022-02" db="EMBL/GenBank/DDBJ databases">
        <title>Plant Genome Project.</title>
        <authorList>
            <person name="Zhang R.-G."/>
        </authorList>
    </citation>
    <scope>NUCLEOTIDE SEQUENCE</scope>
    <source>
        <strain evidence="1">AT1</strain>
    </source>
</reference>
<gene>
    <name evidence="1" type="ORF">RHMOL_Rhmol12G0079600</name>
</gene>
<protein>
    <submittedName>
        <fullName evidence="1">Uncharacterized protein</fullName>
    </submittedName>
</protein>
<proteinExistence type="predicted"/>